<proteinExistence type="inferred from homology"/>
<dbReference type="Pfam" id="PF05498">
    <property type="entry name" value="RALF"/>
    <property type="match status" value="1"/>
</dbReference>
<evidence type="ECO:0000256" key="4">
    <source>
        <dbReference type="ARBA" id="ARBA00023157"/>
    </source>
</evidence>
<keyword evidence="2" id="KW-0372">Hormone</keyword>
<dbReference type="GO" id="GO:0005179">
    <property type="term" value="F:hormone activity"/>
    <property type="evidence" value="ECO:0007669"/>
    <property type="project" value="UniProtKB-KW"/>
</dbReference>
<evidence type="ECO:0000313" key="7">
    <source>
        <dbReference type="Proteomes" id="UP001179952"/>
    </source>
</evidence>
<protein>
    <submittedName>
        <fullName evidence="6">Protein RALF-like 34</fullName>
    </submittedName>
</protein>
<reference evidence="6" key="2">
    <citation type="submission" date="2023-06" db="EMBL/GenBank/DDBJ databases">
        <authorList>
            <person name="Ma L."/>
            <person name="Liu K.-W."/>
            <person name="Li Z."/>
            <person name="Hsiao Y.-Y."/>
            <person name="Qi Y."/>
            <person name="Fu T."/>
            <person name="Tang G."/>
            <person name="Zhang D."/>
            <person name="Sun W.-H."/>
            <person name="Liu D.-K."/>
            <person name="Li Y."/>
            <person name="Chen G.-Z."/>
            <person name="Liu X.-D."/>
            <person name="Liao X.-Y."/>
            <person name="Jiang Y.-T."/>
            <person name="Yu X."/>
            <person name="Hao Y."/>
            <person name="Huang J."/>
            <person name="Zhao X.-W."/>
            <person name="Ke S."/>
            <person name="Chen Y.-Y."/>
            <person name="Wu W.-L."/>
            <person name="Hsu J.-L."/>
            <person name="Lin Y.-F."/>
            <person name="Huang M.-D."/>
            <person name="Li C.-Y."/>
            <person name="Huang L."/>
            <person name="Wang Z.-W."/>
            <person name="Zhao X."/>
            <person name="Zhong W.-Y."/>
            <person name="Peng D.-H."/>
            <person name="Ahmad S."/>
            <person name="Lan S."/>
            <person name="Zhang J.-S."/>
            <person name="Tsai W.-C."/>
            <person name="Van De Peer Y."/>
            <person name="Liu Z.-J."/>
        </authorList>
    </citation>
    <scope>NUCLEOTIDE SEQUENCE</scope>
    <source>
        <strain evidence="6">SCP</strain>
        <tissue evidence="6">Leaves</tissue>
    </source>
</reference>
<name>A0AAV9BH30_ACOGR</name>
<keyword evidence="4" id="KW-1015">Disulfide bond</keyword>
<feature type="chain" id="PRO_5043429237" evidence="5">
    <location>
        <begin position="22"/>
        <end position="91"/>
    </location>
</feature>
<dbReference type="Proteomes" id="UP001179952">
    <property type="component" value="Unassembled WGS sequence"/>
</dbReference>
<evidence type="ECO:0000256" key="5">
    <source>
        <dbReference type="SAM" id="SignalP"/>
    </source>
</evidence>
<feature type="signal peptide" evidence="5">
    <location>
        <begin position="1"/>
        <end position="21"/>
    </location>
</feature>
<comment type="similarity">
    <text evidence="1">Belongs to the plant rapid alkalinization factor (RALF) family.</text>
</comment>
<organism evidence="6 7">
    <name type="scientific">Acorus gramineus</name>
    <name type="common">Dwarf sweet flag</name>
    <dbReference type="NCBI Taxonomy" id="55184"/>
    <lineage>
        <taxon>Eukaryota</taxon>
        <taxon>Viridiplantae</taxon>
        <taxon>Streptophyta</taxon>
        <taxon>Embryophyta</taxon>
        <taxon>Tracheophyta</taxon>
        <taxon>Spermatophyta</taxon>
        <taxon>Magnoliopsida</taxon>
        <taxon>Liliopsida</taxon>
        <taxon>Acoraceae</taxon>
        <taxon>Acorus</taxon>
    </lineage>
</organism>
<keyword evidence="7" id="KW-1185">Reference proteome</keyword>
<dbReference type="AlphaFoldDB" id="A0AAV9BH30"/>
<evidence type="ECO:0000256" key="2">
    <source>
        <dbReference type="ARBA" id="ARBA00022702"/>
    </source>
</evidence>
<evidence type="ECO:0000313" key="6">
    <source>
        <dbReference type="EMBL" id="KAK1276058.1"/>
    </source>
</evidence>
<dbReference type="InterPro" id="IPR008801">
    <property type="entry name" value="RALF"/>
</dbReference>
<gene>
    <name evidence="6" type="ORF">QJS04_geneDACA001812</name>
</gene>
<comment type="caution">
    <text evidence="6">The sequence shown here is derived from an EMBL/GenBank/DDBJ whole genome shotgun (WGS) entry which is preliminary data.</text>
</comment>
<evidence type="ECO:0000256" key="1">
    <source>
        <dbReference type="ARBA" id="ARBA00009178"/>
    </source>
</evidence>
<reference evidence="6" key="1">
    <citation type="journal article" date="2023" name="Nat. Commun.">
        <title>Diploid and tetraploid genomes of Acorus and the evolution of monocots.</title>
        <authorList>
            <person name="Ma L."/>
            <person name="Liu K.W."/>
            <person name="Li Z."/>
            <person name="Hsiao Y.Y."/>
            <person name="Qi Y."/>
            <person name="Fu T."/>
            <person name="Tang G.D."/>
            <person name="Zhang D."/>
            <person name="Sun W.H."/>
            <person name="Liu D.K."/>
            <person name="Li Y."/>
            <person name="Chen G.Z."/>
            <person name="Liu X.D."/>
            <person name="Liao X.Y."/>
            <person name="Jiang Y.T."/>
            <person name="Yu X."/>
            <person name="Hao Y."/>
            <person name="Huang J."/>
            <person name="Zhao X.W."/>
            <person name="Ke S."/>
            <person name="Chen Y.Y."/>
            <person name="Wu W.L."/>
            <person name="Hsu J.L."/>
            <person name="Lin Y.F."/>
            <person name="Huang M.D."/>
            <person name="Li C.Y."/>
            <person name="Huang L."/>
            <person name="Wang Z.W."/>
            <person name="Zhao X."/>
            <person name="Zhong W.Y."/>
            <person name="Peng D.H."/>
            <person name="Ahmad S."/>
            <person name="Lan S."/>
            <person name="Zhang J.S."/>
            <person name="Tsai W.C."/>
            <person name="Van de Peer Y."/>
            <person name="Liu Z.J."/>
        </authorList>
    </citation>
    <scope>NUCLEOTIDE SEQUENCE</scope>
    <source>
        <strain evidence="6">SCP</strain>
    </source>
</reference>
<dbReference type="EMBL" id="JAUJYN010000003">
    <property type="protein sequence ID" value="KAK1276058.1"/>
    <property type="molecule type" value="Genomic_DNA"/>
</dbReference>
<keyword evidence="3 5" id="KW-0732">Signal</keyword>
<sequence length="91" mass="10228">MASLLLNLSLLLLLIITTTSAQLEWPSTTTATSTYYPYSDHTIDEEASGRITIGEEEEGMGRSYYTHHCYRARGPVNPRTRGCSAITRCRR</sequence>
<evidence type="ECO:0000256" key="3">
    <source>
        <dbReference type="ARBA" id="ARBA00022729"/>
    </source>
</evidence>
<accession>A0AAV9BH30</accession>